<gene>
    <name evidence="1" type="ORF">SAMN05445850_3113</name>
</gene>
<dbReference type="Proteomes" id="UP000199365">
    <property type="component" value="Unassembled WGS sequence"/>
</dbReference>
<dbReference type="RefSeq" id="WP_090804420.1">
    <property type="nucleotide sequence ID" value="NZ_FNKX01000001.1"/>
</dbReference>
<dbReference type="EMBL" id="FNKX01000001">
    <property type="protein sequence ID" value="SDR17271.1"/>
    <property type="molecule type" value="Genomic_DNA"/>
</dbReference>
<dbReference type="AlphaFoldDB" id="A0A1H1GVT8"/>
<protein>
    <submittedName>
        <fullName evidence="1">Uncharacterized protein</fullName>
    </submittedName>
</protein>
<name>A0A1H1GVT8_9BURK</name>
<evidence type="ECO:0000313" key="2">
    <source>
        <dbReference type="Proteomes" id="UP000199365"/>
    </source>
</evidence>
<accession>A0A1H1GVT8</accession>
<reference evidence="2" key="1">
    <citation type="submission" date="2016-10" db="EMBL/GenBank/DDBJ databases">
        <authorList>
            <person name="Varghese N."/>
            <person name="Submissions S."/>
        </authorList>
    </citation>
    <scope>NUCLEOTIDE SEQUENCE [LARGE SCALE GENOMIC DNA]</scope>
    <source>
        <strain evidence="2">DUS833</strain>
    </source>
</reference>
<sequence>MKTQEQKFWIVWCPTGEKPPSFRHLSAGSAVAEAERLAISNPGREFFVLGAEMSYCAVAMQRVEYFDGIPF</sequence>
<organism evidence="1 2">
    <name type="scientific">Paraburkholderia tuberum</name>
    <dbReference type="NCBI Taxonomy" id="157910"/>
    <lineage>
        <taxon>Bacteria</taxon>
        <taxon>Pseudomonadati</taxon>
        <taxon>Pseudomonadota</taxon>
        <taxon>Betaproteobacteria</taxon>
        <taxon>Burkholderiales</taxon>
        <taxon>Burkholderiaceae</taxon>
        <taxon>Paraburkholderia</taxon>
    </lineage>
</organism>
<evidence type="ECO:0000313" key="1">
    <source>
        <dbReference type="EMBL" id="SDR17271.1"/>
    </source>
</evidence>
<proteinExistence type="predicted"/>
<keyword evidence="2" id="KW-1185">Reference proteome</keyword>
<dbReference type="STRING" id="157910.SAMN05445850_3113"/>